<evidence type="ECO:0000256" key="1">
    <source>
        <dbReference type="ARBA" id="ARBA00004613"/>
    </source>
</evidence>
<keyword evidence="6" id="KW-0106">Calcium</keyword>
<dbReference type="InterPro" id="IPR033113">
    <property type="entry name" value="PLA2_histidine"/>
</dbReference>
<evidence type="ECO:0000256" key="5">
    <source>
        <dbReference type="RuleBase" id="RU003654"/>
    </source>
</evidence>
<dbReference type="Proteomes" id="UP001266305">
    <property type="component" value="Unassembled WGS sequence"/>
</dbReference>
<evidence type="ECO:0000313" key="9">
    <source>
        <dbReference type="Proteomes" id="UP001266305"/>
    </source>
</evidence>
<comment type="caution">
    <text evidence="8">The sequence shown here is derived from an EMBL/GenBank/DDBJ whole genome shotgun (WGS) entry which is preliminary data.</text>
</comment>
<dbReference type="InterPro" id="IPR036444">
    <property type="entry name" value="PLipase_A2_dom_sf"/>
</dbReference>
<gene>
    <name evidence="8" type="ORF">P7K49_022994</name>
</gene>
<evidence type="ECO:0000259" key="7">
    <source>
        <dbReference type="SMART" id="SM00085"/>
    </source>
</evidence>
<dbReference type="PRINTS" id="PR00389">
    <property type="entry name" value="PHPHLIPASEA2"/>
</dbReference>
<keyword evidence="6" id="KW-0378">Hydrolase</keyword>
<dbReference type="InterPro" id="IPR033112">
    <property type="entry name" value="PLA2_Asp_AS"/>
</dbReference>
<protein>
    <recommendedName>
        <fullName evidence="6">Phospholipase A2</fullName>
        <ecNumber evidence="6">3.1.1.4</ecNumber>
    </recommendedName>
</protein>
<dbReference type="SUPFAM" id="SSF48619">
    <property type="entry name" value="Phospholipase A2, PLA2"/>
    <property type="match status" value="1"/>
</dbReference>
<accession>A0ABQ9UKG9</accession>
<dbReference type="PROSITE" id="PS00119">
    <property type="entry name" value="PA2_ASP"/>
    <property type="match status" value="1"/>
</dbReference>
<dbReference type="EC" id="3.1.1.4" evidence="6"/>
<keyword evidence="3 6" id="KW-0964">Secreted</keyword>
<evidence type="ECO:0000313" key="8">
    <source>
        <dbReference type="EMBL" id="KAK2097543.1"/>
    </source>
</evidence>
<keyword evidence="6" id="KW-0443">Lipid metabolism</keyword>
<dbReference type="InterPro" id="IPR001211">
    <property type="entry name" value="PLA2"/>
</dbReference>
<dbReference type="InterPro" id="IPR016090">
    <property type="entry name" value="PLA2-like_dom"/>
</dbReference>
<name>A0ABQ9UKG9_SAGOE</name>
<evidence type="ECO:0000256" key="4">
    <source>
        <dbReference type="ARBA" id="ARBA00023157"/>
    </source>
</evidence>
<comment type="cofactor">
    <cofactor evidence="6">
        <name>Ca(2+)</name>
        <dbReference type="ChEBI" id="CHEBI:29108"/>
    </cofactor>
</comment>
<proteinExistence type="inferred from homology"/>
<comment type="subcellular location">
    <subcellularLocation>
        <location evidence="1 6">Secreted</location>
    </subcellularLocation>
</comment>
<dbReference type="PANTHER" id="PTHR11716:SF4">
    <property type="entry name" value="GROUP 10 SECRETORY PHOSPHOLIPASE A2"/>
    <property type="match status" value="1"/>
</dbReference>
<comment type="catalytic activity">
    <reaction evidence="6">
        <text>a 1,2-diacyl-sn-glycero-3-phosphocholine + H2O = a 1-acyl-sn-glycero-3-phosphocholine + a fatty acid + H(+)</text>
        <dbReference type="Rhea" id="RHEA:15801"/>
        <dbReference type="ChEBI" id="CHEBI:15377"/>
        <dbReference type="ChEBI" id="CHEBI:15378"/>
        <dbReference type="ChEBI" id="CHEBI:28868"/>
        <dbReference type="ChEBI" id="CHEBI:57643"/>
        <dbReference type="ChEBI" id="CHEBI:58168"/>
        <dbReference type="EC" id="3.1.1.4"/>
    </reaction>
</comment>
<reference evidence="8 9" key="1">
    <citation type="submission" date="2023-05" db="EMBL/GenBank/DDBJ databases">
        <title>B98-5 Cell Line De Novo Hybrid Assembly: An Optical Mapping Approach.</title>
        <authorList>
            <person name="Kananen K."/>
            <person name="Auerbach J.A."/>
            <person name="Kautto E."/>
            <person name="Blachly J.S."/>
        </authorList>
    </citation>
    <scope>NUCLEOTIDE SEQUENCE [LARGE SCALE GENOMIC DNA]</scope>
    <source>
        <strain evidence="8">B95-8</strain>
        <tissue evidence="8">Cell line</tissue>
    </source>
</reference>
<evidence type="ECO:0000256" key="6">
    <source>
        <dbReference type="RuleBase" id="RU361236"/>
    </source>
</evidence>
<sequence length="106" mass="12228">MVLAREESQESFTHLLSCPCDICRCCHHHDCCYARAEEAGCSPKTERYSWQCVNQTVVCGPVENKCQELLCKCDQEIANCLAQTEYNLKYLFYPQFLCEQDSPKCD</sequence>
<comment type="similarity">
    <text evidence="2 5">Belongs to the phospholipase A2 family.</text>
</comment>
<keyword evidence="9" id="KW-1185">Reference proteome</keyword>
<evidence type="ECO:0000256" key="3">
    <source>
        <dbReference type="ARBA" id="ARBA00022525"/>
    </source>
</evidence>
<dbReference type="SMART" id="SM00085">
    <property type="entry name" value="PA2c"/>
    <property type="match status" value="1"/>
</dbReference>
<dbReference type="PANTHER" id="PTHR11716">
    <property type="entry name" value="PHOSPHOLIPASE A2 FAMILY MEMBER"/>
    <property type="match status" value="1"/>
</dbReference>
<organism evidence="8 9">
    <name type="scientific">Saguinus oedipus</name>
    <name type="common">Cotton-top tamarin</name>
    <name type="synonym">Oedipomidas oedipus</name>
    <dbReference type="NCBI Taxonomy" id="9490"/>
    <lineage>
        <taxon>Eukaryota</taxon>
        <taxon>Metazoa</taxon>
        <taxon>Chordata</taxon>
        <taxon>Craniata</taxon>
        <taxon>Vertebrata</taxon>
        <taxon>Euteleostomi</taxon>
        <taxon>Mammalia</taxon>
        <taxon>Eutheria</taxon>
        <taxon>Euarchontoglires</taxon>
        <taxon>Primates</taxon>
        <taxon>Haplorrhini</taxon>
        <taxon>Platyrrhini</taxon>
        <taxon>Cebidae</taxon>
        <taxon>Callitrichinae</taxon>
        <taxon>Saguinus</taxon>
    </lineage>
</organism>
<dbReference type="EMBL" id="JASSZA010000011">
    <property type="protein sequence ID" value="KAK2097543.1"/>
    <property type="molecule type" value="Genomic_DNA"/>
</dbReference>
<dbReference type="Gene3D" id="1.20.90.10">
    <property type="entry name" value="Phospholipase A2 domain"/>
    <property type="match status" value="1"/>
</dbReference>
<keyword evidence="4" id="KW-1015">Disulfide bond</keyword>
<evidence type="ECO:0000256" key="2">
    <source>
        <dbReference type="ARBA" id="ARBA00007056"/>
    </source>
</evidence>
<feature type="domain" description="Phospholipase A2-like central" evidence="7">
    <location>
        <begin position="1"/>
        <end position="99"/>
    </location>
</feature>
<dbReference type="PROSITE" id="PS00118">
    <property type="entry name" value="PA2_HIS"/>
    <property type="match status" value="1"/>
</dbReference>
<dbReference type="Pfam" id="PF00068">
    <property type="entry name" value="Phospholip_A2_1"/>
    <property type="match status" value="1"/>
</dbReference>